<evidence type="ECO:0000256" key="4">
    <source>
        <dbReference type="ARBA" id="ARBA00013078"/>
    </source>
</evidence>
<dbReference type="InterPro" id="IPR006439">
    <property type="entry name" value="HAD-SF_hydro_IA"/>
</dbReference>
<dbReference type="GO" id="GO:0008967">
    <property type="term" value="F:phosphoglycolate phosphatase activity"/>
    <property type="evidence" value="ECO:0007669"/>
    <property type="project" value="UniProtKB-EC"/>
</dbReference>
<sequence>MSILQLPDAHPEVILLDWHATLVDTHDAMYHAVDDVLPHLKELNLWDRLLDPEDSKTIEDAKLLIYVKDNQRLHPKIVAQRKISRTDIFEVLFGSDQDAKGRAHQAFDNAYKKYVEDVFPLESDIREQLEHLRAIGIKTGLISNRKRDFLEHELALVDGTGWEDLFDVVVCGSDVAERKPAPDMLLKALADLDLKPARDCWYIGDSTTDVIAAKEAGITSIFYNGAGWGQAWLDKIFPDTIKHPHRPDAVVGSIAELTDLARHLLAQHKRVERART</sequence>
<dbReference type="Pfam" id="PF13419">
    <property type="entry name" value="HAD_2"/>
    <property type="match status" value="1"/>
</dbReference>
<evidence type="ECO:0000313" key="5">
    <source>
        <dbReference type="EMBL" id="MQX52021.1"/>
    </source>
</evidence>
<dbReference type="SFLD" id="SFLDG01129">
    <property type="entry name" value="C1.5:_HAD__Beta-PGM__Phosphata"/>
    <property type="match status" value="1"/>
</dbReference>
<comment type="caution">
    <text evidence="5">The sequence shown here is derived from an EMBL/GenBank/DDBJ whole genome shotgun (WGS) entry which is preliminary data.</text>
</comment>
<dbReference type="InterPro" id="IPR041492">
    <property type="entry name" value="HAD_2"/>
</dbReference>
<dbReference type="EMBL" id="WIRE01000001">
    <property type="protein sequence ID" value="MQX52021.1"/>
    <property type="molecule type" value="Genomic_DNA"/>
</dbReference>
<keyword evidence="6" id="KW-1185">Reference proteome</keyword>
<dbReference type="NCBIfam" id="TIGR01549">
    <property type="entry name" value="HAD-SF-IA-v1"/>
    <property type="match status" value="1"/>
</dbReference>
<dbReference type="NCBIfam" id="TIGR01509">
    <property type="entry name" value="HAD-SF-IA-v3"/>
    <property type="match status" value="1"/>
</dbReference>
<dbReference type="AlphaFoldDB" id="A0A6N7LUC8"/>
<reference evidence="5 6" key="1">
    <citation type="submission" date="2019-10" db="EMBL/GenBank/DDBJ databases">
        <title>Alcanivorax sp.PA15-N-34 draft genome sequence.</title>
        <authorList>
            <person name="Liao X."/>
            <person name="Shao Z."/>
        </authorList>
    </citation>
    <scope>NUCLEOTIDE SEQUENCE [LARGE SCALE GENOMIC DNA]</scope>
    <source>
        <strain evidence="5 6">PA15-N-34</strain>
    </source>
</reference>
<dbReference type="PANTHER" id="PTHR43434:SF1">
    <property type="entry name" value="PHOSPHOGLYCOLATE PHOSPHATASE"/>
    <property type="match status" value="1"/>
</dbReference>
<dbReference type="Gene3D" id="3.40.50.1000">
    <property type="entry name" value="HAD superfamily/HAD-like"/>
    <property type="match status" value="1"/>
</dbReference>
<comment type="catalytic activity">
    <reaction evidence="1">
        <text>2-phosphoglycolate + H2O = glycolate + phosphate</text>
        <dbReference type="Rhea" id="RHEA:14369"/>
        <dbReference type="ChEBI" id="CHEBI:15377"/>
        <dbReference type="ChEBI" id="CHEBI:29805"/>
        <dbReference type="ChEBI" id="CHEBI:43474"/>
        <dbReference type="ChEBI" id="CHEBI:58033"/>
        <dbReference type="EC" id="3.1.3.18"/>
    </reaction>
</comment>
<organism evidence="5 6">
    <name type="scientific">Alcanivorax sediminis</name>
    <dbReference type="NCBI Taxonomy" id="2663008"/>
    <lineage>
        <taxon>Bacteria</taxon>
        <taxon>Pseudomonadati</taxon>
        <taxon>Pseudomonadota</taxon>
        <taxon>Gammaproteobacteria</taxon>
        <taxon>Oceanospirillales</taxon>
        <taxon>Alcanivoracaceae</taxon>
        <taxon>Alcanivorax</taxon>
    </lineage>
</organism>
<dbReference type="EC" id="3.1.3.18" evidence="4"/>
<evidence type="ECO:0000256" key="2">
    <source>
        <dbReference type="ARBA" id="ARBA00004818"/>
    </source>
</evidence>
<dbReference type="PANTHER" id="PTHR43434">
    <property type="entry name" value="PHOSPHOGLYCOLATE PHOSPHATASE"/>
    <property type="match status" value="1"/>
</dbReference>
<dbReference type="SUPFAM" id="SSF56784">
    <property type="entry name" value="HAD-like"/>
    <property type="match status" value="1"/>
</dbReference>
<dbReference type="SFLD" id="SFLDS00003">
    <property type="entry name" value="Haloacid_Dehalogenase"/>
    <property type="match status" value="1"/>
</dbReference>
<comment type="pathway">
    <text evidence="2">Organic acid metabolism; glycolate biosynthesis; glycolate from 2-phosphoglycolate: step 1/1.</text>
</comment>
<name>A0A6N7LUC8_9GAMM</name>
<protein>
    <recommendedName>
        <fullName evidence="4">phosphoglycolate phosphatase</fullName>
        <ecNumber evidence="4">3.1.3.18</ecNumber>
    </recommendedName>
</protein>
<dbReference type="GO" id="GO:0006281">
    <property type="term" value="P:DNA repair"/>
    <property type="evidence" value="ECO:0007669"/>
    <property type="project" value="TreeGrafter"/>
</dbReference>
<proteinExistence type="inferred from homology"/>
<evidence type="ECO:0000256" key="3">
    <source>
        <dbReference type="ARBA" id="ARBA00006171"/>
    </source>
</evidence>
<evidence type="ECO:0000256" key="1">
    <source>
        <dbReference type="ARBA" id="ARBA00000830"/>
    </source>
</evidence>
<keyword evidence="5" id="KW-0378">Hydrolase</keyword>
<dbReference type="RefSeq" id="WP_153498770.1">
    <property type="nucleotide sequence ID" value="NZ_WIRE01000001.1"/>
</dbReference>
<gene>
    <name evidence="5" type="ORF">GFN93_02095</name>
</gene>
<dbReference type="InterPro" id="IPR050155">
    <property type="entry name" value="HAD-like_hydrolase_sf"/>
</dbReference>
<comment type="similarity">
    <text evidence="3">Belongs to the HAD-like hydrolase superfamily. CbbY/CbbZ/Gph/YieH family.</text>
</comment>
<dbReference type="InterPro" id="IPR023214">
    <property type="entry name" value="HAD_sf"/>
</dbReference>
<evidence type="ECO:0000313" key="6">
    <source>
        <dbReference type="Proteomes" id="UP000469421"/>
    </source>
</evidence>
<dbReference type="Proteomes" id="UP000469421">
    <property type="component" value="Unassembled WGS sequence"/>
</dbReference>
<dbReference type="InterPro" id="IPR036412">
    <property type="entry name" value="HAD-like_sf"/>
</dbReference>
<accession>A0A6N7LUC8</accession>